<dbReference type="InterPro" id="IPR001626">
    <property type="entry name" value="ABC_TroCD"/>
</dbReference>
<dbReference type="CDD" id="cd06550">
    <property type="entry name" value="TM_ABC_iron-siderophores_like"/>
    <property type="match status" value="1"/>
</dbReference>
<feature type="transmembrane region" description="Helical" evidence="9">
    <location>
        <begin position="175"/>
        <end position="199"/>
    </location>
</feature>
<evidence type="ECO:0000313" key="10">
    <source>
        <dbReference type="EMBL" id="PIE35356.1"/>
    </source>
</evidence>
<evidence type="ECO:0000256" key="5">
    <source>
        <dbReference type="ARBA" id="ARBA00022692"/>
    </source>
</evidence>
<proteinExistence type="inferred from homology"/>
<comment type="caution">
    <text evidence="10">The sequence shown here is derived from an EMBL/GenBank/DDBJ whole genome shotgun (WGS) entry which is preliminary data.</text>
</comment>
<comment type="subcellular location">
    <subcellularLocation>
        <location evidence="1 8">Cell membrane</location>
        <topology evidence="1 8">Multi-pass membrane protein</topology>
    </subcellularLocation>
</comment>
<name>A0A2G6KI52_9BACT</name>
<feature type="transmembrane region" description="Helical" evidence="9">
    <location>
        <begin position="205"/>
        <end position="224"/>
    </location>
</feature>
<dbReference type="EMBL" id="PDSK01000046">
    <property type="protein sequence ID" value="PIE35356.1"/>
    <property type="molecule type" value="Genomic_DNA"/>
</dbReference>
<accession>A0A2G6KI52</accession>
<dbReference type="GO" id="GO:0043190">
    <property type="term" value="C:ATP-binding cassette (ABC) transporter complex"/>
    <property type="evidence" value="ECO:0007669"/>
    <property type="project" value="InterPro"/>
</dbReference>
<keyword evidence="7 9" id="KW-0472">Membrane</keyword>
<evidence type="ECO:0000256" key="7">
    <source>
        <dbReference type="ARBA" id="ARBA00023136"/>
    </source>
</evidence>
<evidence type="ECO:0000256" key="4">
    <source>
        <dbReference type="ARBA" id="ARBA00022475"/>
    </source>
</evidence>
<dbReference type="InterPro" id="IPR037294">
    <property type="entry name" value="ABC_BtuC-like"/>
</dbReference>
<protein>
    <submittedName>
        <fullName evidence="10">Zinc ABC transporter permease</fullName>
    </submittedName>
</protein>
<keyword evidence="3 8" id="KW-0813">Transport</keyword>
<feature type="transmembrane region" description="Helical" evidence="9">
    <location>
        <begin position="91"/>
        <end position="110"/>
    </location>
</feature>
<dbReference type="Pfam" id="PF00950">
    <property type="entry name" value="ABC-3"/>
    <property type="match status" value="1"/>
</dbReference>
<keyword evidence="5 8" id="KW-0812">Transmembrane</keyword>
<evidence type="ECO:0000256" key="2">
    <source>
        <dbReference type="ARBA" id="ARBA00008034"/>
    </source>
</evidence>
<feature type="transmembrane region" description="Helical" evidence="9">
    <location>
        <begin position="231"/>
        <end position="250"/>
    </location>
</feature>
<organism evidence="10 11">
    <name type="scientific">candidate division KSB3 bacterium</name>
    <dbReference type="NCBI Taxonomy" id="2044937"/>
    <lineage>
        <taxon>Bacteria</taxon>
        <taxon>candidate division KSB3</taxon>
    </lineage>
</organism>
<dbReference type="AlphaFoldDB" id="A0A2G6KI52"/>
<comment type="similarity">
    <text evidence="2 8">Belongs to the ABC-3 integral membrane protein family.</text>
</comment>
<evidence type="ECO:0000313" key="11">
    <source>
        <dbReference type="Proteomes" id="UP000230821"/>
    </source>
</evidence>
<evidence type="ECO:0000256" key="9">
    <source>
        <dbReference type="SAM" id="Phobius"/>
    </source>
</evidence>
<dbReference type="PANTHER" id="PTHR30477:SF8">
    <property type="entry name" value="METAL TRANSPORT SYSTEM MEMBRANE PROTEIN CT_070-RELATED"/>
    <property type="match status" value="1"/>
</dbReference>
<dbReference type="PANTHER" id="PTHR30477">
    <property type="entry name" value="ABC-TRANSPORTER METAL-BINDING PROTEIN"/>
    <property type="match status" value="1"/>
</dbReference>
<feature type="transmembrane region" description="Helical" evidence="9">
    <location>
        <begin position="256"/>
        <end position="276"/>
    </location>
</feature>
<feature type="transmembrane region" description="Helical" evidence="9">
    <location>
        <begin position="37"/>
        <end position="53"/>
    </location>
</feature>
<evidence type="ECO:0000256" key="6">
    <source>
        <dbReference type="ARBA" id="ARBA00022989"/>
    </source>
</evidence>
<reference evidence="10 11" key="1">
    <citation type="submission" date="2017-10" db="EMBL/GenBank/DDBJ databases">
        <title>Novel microbial diversity and functional potential in the marine mammal oral microbiome.</title>
        <authorList>
            <person name="Dudek N.K."/>
            <person name="Sun C.L."/>
            <person name="Burstein D."/>
            <person name="Kantor R.S."/>
            <person name="Aliaga Goltsman D.S."/>
            <person name="Bik E.M."/>
            <person name="Thomas B.C."/>
            <person name="Banfield J.F."/>
            <person name="Relman D.A."/>
        </authorList>
    </citation>
    <scope>NUCLEOTIDE SEQUENCE [LARGE SCALE GENOMIC DNA]</scope>
    <source>
        <strain evidence="10">DOLJORAL78_47_16</strain>
    </source>
</reference>
<dbReference type="SUPFAM" id="SSF81345">
    <property type="entry name" value="ABC transporter involved in vitamin B12 uptake, BtuC"/>
    <property type="match status" value="1"/>
</dbReference>
<keyword evidence="6 9" id="KW-1133">Transmembrane helix</keyword>
<dbReference type="GO" id="GO:0010043">
    <property type="term" value="P:response to zinc ion"/>
    <property type="evidence" value="ECO:0007669"/>
    <property type="project" value="TreeGrafter"/>
</dbReference>
<dbReference type="GO" id="GO:0055085">
    <property type="term" value="P:transmembrane transport"/>
    <property type="evidence" value="ECO:0007669"/>
    <property type="project" value="InterPro"/>
</dbReference>
<dbReference type="Gene3D" id="1.10.3470.10">
    <property type="entry name" value="ABC transporter involved in vitamin B12 uptake, BtuC"/>
    <property type="match status" value="1"/>
</dbReference>
<evidence type="ECO:0000256" key="1">
    <source>
        <dbReference type="ARBA" id="ARBA00004651"/>
    </source>
</evidence>
<evidence type="ECO:0000256" key="8">
    <source>
        <dbReference type="RuleBase" id="RU003943"/>
    </source>
</evidence>
<feature type="transmembrane region" description="Helical" evidence="9">
    <location>
        <begin position="6"/>
        <end position="28"/>
    </location>
</feature>
<gene>
    <name evidence="10" type="ORF">CSA56_04520</name>
</gene>
<keyword evidence="4" id="KW-1003">Cell membrane</keyword>
<feature type="transmembrane region" description="Helical" evidence="9">
    <location>
        <begin position="144"/>
        <end position="163"/>
    </location>
</feature>
<sequence>MNLEELQIILIASLTAVACALPGVFLVLRRMALMSDAMSHSILLGIVIGFFLVEDLASPLLILGAGLSGLVMAMLVEALSKTRMVKEDAAIGLVFPALFSTGVIMINLYAGNVHLDIDAVLLGELVFAPFNTLIVAGVDIGPKALYVMLSLLLLNLLFIALFYKELKLSTFDAGLAASFGFLPGLMHYAFMGLVSMTAVGAFDTVGSILVIALMIAPPATAYLLTDDLVTMLGYSAGIGIFSAVSGFFIANSLDSSIAGCMATMTGICFLVAFWCAPKRGMFVMIRRRRSQKLEFARGVLAVHLSHHAGSEEEHEECCEATLTDHIRWEPGFAEQVVASALQVGLLVRENGILKLTPDGLQLVDTIMEQ</sequence>
<dbReference type="Proteomes" id="UP000230821">
    <property type="component" value="Unassembled WGS sequence"/>
</dbReference>
<evidence type="ECO:0000256" key="3">
    <source>
        <dbReference type="ARBA" id="ARBA00022448"/>
    </source>
</evidence>